<protein>
    <submittedName>
        <fullName evidence="2">AarF domain containing kinase 5</fullName>
    </submittedName>
</protein>
<evidence type="ECO:0000313" key="2">
    <source>
        <dbReference type="Ensembl" id="ENSPTRP00000085871.1"/>
    </source>
</evidence>
<feature type="transmembrane region" description="Helical" evidence="1">
    <location>
        <begin position="42"/>
        <end position="64"/>
    </location>
</feature>
<reference evidence="2" key="1">
    <citation type="submission" date="2025-08" db="UniProtKB">
        <authorList>
            <consortium name="Ensembl"/>
        </authorList>
    </citation>
    <scope>IDENTIFICATION</scope>
</reference>
<gene>
    <name evidence="2" type="primary">ADCK5</name>
</gene>
<keyword evidence="3" id="KW-1185">Reference proteome</keyword>
<keyword evidence="1" id="KW-0472">Membrane</keyword>
<evidence type="ECO:0000256" key="1">
    <source>
        <dbReference type="SAM" id="Phobius"/>
    </source>
</evidence>
<dbReference type="GeneTree" id="ENSGT00940000159821"/>
<name>A0A2I3T9F7_PANTR</name>
<accession>A0A2I3T9F7</accession>
<organism evidence="2 3">
    <name type="scientific">Pan troglodytes</name>
    <name type="common">Chimpanzee</name>
    <dbReference type="NCBI Taxonomy" id="9598"/>
    <lineage>
        <taxon>Eukaryota</taxon>
        <taxon>Metazoa</taxon>
        <taxon>Chordata</taxon>
        <taxon>Craniata</taxon>
        <taxon>Vertebrata</taxon>
        <taxon>Euteleostomi</taxon>
        <taxon>Mammalia</taxon>
        <taxon>Eutheria</taxon>
        <taxon>Euarchontoglires</taxon>
        <taxon>Primates</taxon>
        <taxon>Haplorrhini</taxon>
        <taxon>Catarrhini</taxon>
        <taxon>Hominidae</taxon>
        <taxon>Pan</taxon>
    </lineage>
</organism>
<keyword evidence="1" id="KW-0812">Transmembrane</keyword>
<dbReference type="AlphaFoldDB" id="A0A2I3T9F7"/>
<dbReference type="Ensembl" id="ENSPTRT00000095080.1">
    <property type="protein sequence ID" value="ENSPTRP00000085871.1"/>
    <property type="gene ID" value="ENSPTRG00000049451.1"/>
</dbReference>
<evidence type="ECO:0000313" key="3">
    <source>
        <dbReference type="Proteomes" id="UP000002277"/>
    </source>
</evidence>
<dbReference type="Bgee" id="ENSPTRG00000049451">
    <property type="expression patterns" value="Expressed in cerebellar cortex and 16 other cell types or tissues"/>
</dbReference>
<dbReference type="Proteomes" id="UP000002277">
    <property type="component" value="Unplaced"/>
</dbReference>
<sequence length="181" mass="19916">VQLCHFHSALLHSRQKPWPSPAAFFRRNVRGLPPRFSSPTPLWRKVLSTAVVGAPLLLGARYVMAEAREKRRMRLVVDGMGRFGRPCLPRPWRPTLLVSSSLPSGPQAAGDLDPPVTSAASALPPCCHPLPSQTALEPHLSRGCHRPYRPLPHLTWAPLRVAGSEGGMDTGCPFCRSFFVF</sequence>
<keyword evidence="1" id="KW-1133">Transmembrane helix</keyword>
<reference evidence="2" key="2">
    <citation type="submission" date="2025-09" db="UniProtKB">
        <authorList>
            <consortium name="Ensembl"/>
        </authorList>
    </citation>
    <scope>IDENTIFICATION</scope>
</reference>
<proteinExistence type="predicted"/>